<evidence type="ECO:0000256" key="4">
    <source>
        <dbReference type="ARBA" id="ARBA00022989"/>
    </source>
</evidence>
<dbReference type="SUPFAM" id="SSF52058">
    <property type="entry name" value="L domain-like"/>
    <property type="match status" value="1"/>
</dbReference>
<gene>
    <name evidence="8" type="ORF">U9M48_004544</name>
</gene>
<dbReference type="PRINTS" id="PR00019">
    <property type="entry name" value="LEURICHRPT"/>
</dbReference>
<comment type="subcellular location">
    <subcellularLocation>
        <location evidence="1">Membrane</location>
        <topology evidence="1">Single-pass type I membrane protein</topology>
    </subcellularLocation>
</comment>
<keyword evidence="4" id="KW-1133">Transmembrane helix</keyword>
<dbReference type="AlphaFoldDB" id="A0AAQ3PUZ6"/>
<dbReference type="Proteomes" id="UP001341281">
    <property type="component" value="Chromosome 01"/>
</dbReference>
<evidence type="ECO:0000256" key="3">
    <source>
        <dbReference type="ARBA" id="ARBA00022729"/>
    </source>
</evidence>
<feature type="compositionally biased region" description="Basic and acidic residues" evidence="7">
    <location>
        <begin position="1"/>
        <end position="12"/>
    </location>
</feature>
<evidence type="ECO:0000256" key="5">
    <source>
        <dbReference type="ARBA" id="ARBA00023136"/>
    </source>
</evidence>
<dbReference type="InterPro" id="IPR001611">
    <property type="entry name" value="Leu-rich_rpt"/>
</dbReference>
<organism evidence="8 9">
    <name type="scientific">Paspalum notatum var. saurae</name>
    <dbReference type="NCBI Taxonomy" id="547442"/>
    <lineage>
        <taxon>Eukaryota</taxon>
        <taxon>Viridiplantae</taxon>
        <taxon>Streptophyta</taxon>
        <taxon>Embryophyta</taxon>
        <taxon>Tracheophyta</taxon>
        <taxon>Spermatophyta</taxon>
        <taxon>Magnoliopsida</taxon>
        <taxon>Liliopsida</taxon>
        <taxon>Poales</taxon>
        <taxon>Poaceae</taxon>
        <taxon>PACMAD clade</taxon>
        <taxon>Panicoideae</taxon>
        <taxon>Andropogonodae</taxon>
        <taxon>Paspaleae</taxon>
        <taxon>Paspalinae</taxon>
        <taxon>Paspalum</taxon>
    </lineage>
</organism>
<evidence type="ECO:0000256" key="6">
    <source>
        <dbReference type="ARBA" id="ARBA00023180"/>
    </source>
</evidence>
<keyword evidence="5" id="KW-0472">Membrane</keyword>
<dbReference type="Gene3D" id="3.80.10.10">
    <property type="entry name" value="Ribonuclease Inhibitor"/>
    <property type="match status" value="1"/>
</dbReference>
<dbReference type="PANTHER" id="PTHR48063">
    <property type="entry name" value="LRR RECEPTOR-LIKE KINASE"/>
    <property type="match status" value="1"/>
</dbReference>
<dbReference type="GO" id="GO:0016020">
    <property type="term" value="C:membrane"/>
    <property type="evidence" value="ECO:0007669"/>
    <property type="project" value="UniProtKB-SubCell"/>
</dbReference>
<evidence type="ECO:0000313" key="8">
    <source>
        <dbReference type="EMBL" id="WVZ53631.1"/>
    </source>
</evidence>
<accession>A0AAQ3PUZ6</accession>
<dbReference type="InterPro" id="IPR046956">
    <property type="entry name" value="RLP23-like"/>
</dbReference>
<evidence type="ECO:0000313" key="9">
    <source>
        <dbReference type="Proteomes" id="UP001341281"/>
    </source>
</evidence>
<protein>
    <submittedName>
        <fullName evidence="8">Uncharacterized protein</fullName>
    </submittedName>
</protein>
<dbReference type="Pfam" id="PF00560">
    <property type="entry name" value="LRR_1"/>
    <property type="match status" value="3"/>
</dbReference>
<dbReference type="EMBL" id="CP144745">
    <property type="protein sequence ID" value="WVZ53631.1"/>
    <property type="molecule type" value="Genomic_DNA"/>
</dbReference>
<keyword evidence="2" id="KW-0812">Transmembrane</keyword>
<reference evidence="8 9" key="1">
    <citation type="submission" date="2024-02" db="EMBL/GenBank/DDBJ databases">
        <title>High-quality chromosome-scale genome assembly of Pensacola bahiagrass (Paspalum notatum Flugge var. saurae).</title>
        <authorList>
            <person name="Vega J.M."/>
            <person name="Podio M."/>
            <person name="Orjuela J."/>
            <person name="Siena L.A."/>
            <person name="Pessino S.C."/>
            <person name="Combes M.C."/>
            <person name="Mariac C."/>
            <person name="Albertini E."/>
            <person name="Pupilli F."/>
            <person name="Ortiz J.P.A."/>
            <person name="Leblanc O."/>
        </authorList>
    </citation>
    <scope>NUCLEOTIDE SEQUENCE [LARGE SCALE GENOMIC DNA]</scope>
    <source>
        <strain evidence="8">R1</strain>
        <tissue evidence="8">Leaf</tissue>
    </source>
</reference>
<evidence type="ECO:0000256" key="2">
    <source>
        <dbReference type="ARBA" id="ARBA00022692"/>
    </source>
</evidence>
<keyword evidence="3" id="KW-0732">Signal</keyword>
<proteinExistence type="predicted"/>
<evidence type="ECO:0000256" key="1">
    <source>
        <dbReference type="ARBA" id="ARBA00004479"/>
    </source>
</evidence>
<dbReference type="PROSITE" id="PS51450">
    <property type="entry name" value="LRR"/>
    <property type="match status" value="1"/>
</dbReference>
<name>A0AAQ3PUZ6_PASNO</name>
<dbReference type="InterPro" id="IPR032675">
    <property type="entry name" value="LRR_dom_sf"/>
</dbReference>
<keyword evidence="9" id="KW-1185">Reference proteome</keyword>
<evidence type="ECO:0000256" key="7">
    <source>
        <dbReference type="SAM" id="MobiDB-lite"/>
    </source>
</evidence>
<feature type="region of interest" description="Disordered" evidence="7">
    <location>
        <begin position="1"/>
        <end position="21"/>
    </location>
</feature>
<keyword evidence="6" id="KW-0325">Glycoprotein</keyword>
<dbReference type="PANTHER" id="PTHR48063:SF90">
    <property type="entry name" value="OS11G0565920 PROTEIN"/>
    <property type="match status" value="1"/>
</dbReference>
<sequence length="200" mass="21656">MDERGTWRRRELTQGSSPAARVDPVTIPAGFVDIVGDLLIVTKRQQLNYQGTSVLEMLSMDLSSNYLTGKIPEAIISLGGLVNVNLSRNHLNGEVPGKIGAMHSLESLDLSNNNLLREIPSSITMDLSNNNLTGRIPSGGQLDTLHMQNPSMYDGNTGLCGPPLQRNCSSNHTSKLGEEIKGERHHPELCALLSDLASDT</sequence>